<dbReference type="PIRSF" id="PIRSF003078">
    <property type="entry name" value="GidB"/>
    <property type="match status" value="1"/>
</dbReference>
<keyword evidence="1 6" id="KW-0963">Cytoplasm</keyword>
<evidence type="ECO:0000256" key="4">
    <source>
        <dbReference type="ARBA" id="ARBA00022679"/>
    </source>
</evidence>
<reference evidence="7 8" key="1">
    <citation type="journal article" date="2015" name="MBio">
        <title>Genome sequence of the Drosophila melanogaster male-killing Spiroplasma strain MSRO endosymbiont.</title>
        <authorList>
            <person name="Paredes J.C."/>
            <person name="Herren J.K."/>
            <person name="Schupfer F."/>
            <person name="Marin R."/>
            <person name="Claverol S."/>
            <person name="Kuo C.H."/>
            <person name="Lemaitre B."/>
            <person name="Beven L."/>
        </authorList>
    </citation>
    <scope>NUCLEOTIDE SEQUENCE [LARGE SCALE GENOMIC DNA]</scope>
    <source>
        <strain evidence="7 8">MSRO</strain>
    </source>
</reference>
<dbReference type="STRING" id="2138.SMSRO_v1c04130"/>
<dbReference type="PANTHER" id="PTHR31760:SF0">
    <property type="entry name" value="S-ADENOSYL-L-METHIONINE-DEPENDENT METHYLTRANSFERASES SUPERFAMILY PROTEIN"/>
    <property type="match status" value="1"/>
</dbReference>
<evidence type="ECO:0000256" key="5">
    <source>
        <dbReference type="ARBA" id="ARBA00022691"/>
    </source>
</evidence>
<evidence type="ECO:0000256" key="3">
    <source>
        <dbReference type="ARBA" id="ARBA00022603"/>
    </source>
</evidence>
<dbReference type="InterPro" id="IPR029063">
    <property type="entry name" value="SAM-dependent_MTases_sf"/>
</dbReference>
<protein>
    <recommendedName>
        <fullName evidence="6">Ribosomal RNA small subunit methyltransferase G</fullName>
        <ecNumber evidence="6">2.1.1.-</ecNumber>
    </recommendedName>
    <alternativeName>
        <fullName evidence="6">16S rRNA 7-methylguanosine methyltransferase</fullName>
        <shortName evidence="6">16S rRNA m7G methyltransferase</shortName>
    </alternativeName>
</protein>
<dbReference type="CDD" id="cd02440">
    <property type="entry name" value="AdoMet_MTases"/>
    <property type="match status" value="1"/>
</dbReference>
<comment type="function">
    <text evidence="6">Specifically methylates the N7 position of a guanine in 16S rRNA.</text>
</comment>
<dbReference type="SUPFAM" id="SSF53335">
    <property type="entry name" value="S-adenosyl-L-methionine-dependent methyltransferases"/>
    <property type="match status" value="1"/>
</dbReference>
<keyword evidence="3 6" id="KW-0489">Methyltransferase</keyword>
<name>A0A2P6FB21_9MOLU</name>
<dbReference type="GO" id="GO:0005829">
    <property type="term" value="C:cytosol"/>
    <property type="evidence" value="ECO:0007669"/>
    <property type="project" value="TreeGrafter"/>
</dbReference>
<dbReference type="HAMAP" id="MF_00074">
    <property type="entry name" value="16SrRNA_methyltr_G"/>
    <property type="match status" value="1"/>
</dbReference>
<dbReference type="Gene3D" id="3.40.50.150">
    <property type="entry name" value="Vaccinia Virus protein VP39"/>
    <property type="match status" value="1"/>
</dbReference>
<comment type="caution">
    <text evidence="7">The sequence shown here is derived from an EMBL/GenBank/DDBJ whole genome shotgun (WGS) entry which is preliminary data.</text>
</comment>
<evidence type="ECO:0000313" key="7">
    <source>
        <dbReference type="EMBL" id="PQM30661.1"/>
    </source>
</evidence>
<feature type="binding site" evidence="6">
    <location>
        <position position="74"/>
    </location>
    <ligand>
        <name>S-adenosyl-L-methionine</name>
        <dbReference type="ChEBI" id="CHEBI:59789"/>
    </ligand>
</feature>
<gene>
    <name evidence="6 7" type="primary">rsmG</name>
    <name evidence="7" type="ORF">SMSRO_SF004410</name>
</gene>
<comment type="caution">
    <text evidence="6">Lacks conserved residue(s) required for the propagation of feature annotation.</text>
</comment>
<evidence type="ECO:0000256" key="1">
    <source>
        <dbReference type="ARBA" id="ARBA00022490"/>
    </source>
</evidence>
<dbReference type="InterPro" id="IPR003682">
    <property type="entry name" value="rRNA_ssu_MeTfrase_G"/>
</dbReference>
<dbReference type="FunFam" id="3.40.50.150:FF:000041">
    <property type="entry name" value="Ribosomal RNA small subunit methyltransferase G"/>
    <property type="match status" value="1"/>
</dbReference>
<dbReference type="EC" id="2.1.1.-" evidence="6"/>
<accession>A0A2P6FB21</accession>
<evidence type="ECO:0000256" key="2">
    <source>
        <dbReference type="ARBA" id="ARBA00022552"/>
    </source>
</evidence>
<dbReference type="NCBIfam" id="TIGR00138">
    <property type="entry name" value="rsmG_gidB"/>
    <property type="match status" value="1"/>
</dbReference>
<feature type="binding site" evidence="6">
    <location>
        <position position="142"/>
    </location>
    <ligand>
        <name>S-adenosyl-L-methionine</name>
        <dbReference type="ChEBI" id="CHEBI:59789"/>
    </ligand>
</feature>
<dbReference type="Pfam" id="PF02527">
    <property type="entry name" value="GidB"/>
    <property type="match status" value="1"/>
</dbReference>
<dbReference type="Proteomes" id="UP000031565">
    <property type="component" value="Unassembled WGS sequence"/>
</dbReference>
<comment type="subcellular location">
    <subcellularLocation>
        <location evidence="6">Cytoplasm</location>
    </subcellularLocation>
</comment>
<evidence type="ECO:0000256" key="6">
    <source>
        <dbReference type="HAMAP-Rule" id="MF_00074"/>
    </source>
</evidence>
<keyword evidence="2 6" id="KW-0698">rRNA processing</keyword>
<dbReference type="EMBL" id="JTLV02000001">
    <property type="protein sequence ID" value="PQM30661.1"/>
    <property type="molecule type" value="Genomic_DNA"/>
</dbReference>
<feature type="binding site" evidence="6">
    <location>
        <position position="79"/>
    </location>
    <ligand>
        <name>S-adenosyl-L-methionine</name>
        <dbReference type="ChEBI" id="CHEBI:59789"/>
    </ligand>
</feature>
<keyword evidence="4 6" id="KW-0808">Transferase</keyword>
<dbReference type="PANTHER" id="PTHR31760">
    <property type="entry name" value="S-ADENOSYL-L-METHIONINE-DEPENDENT METHYLTRANSFERASES SUPERFAMILY PROTEIN"/>
    <property type="match status" value="1"/>
</dbReference>
<dbReference type="GO" id="GO:0070043">
    <property type="term" value="F:rRNA (guanine-N7-)-methyltransferase activity"/>
    <property type="evidence" value="ECO:0007669"/>
    <property type="project" value="UniProtKB-UniRule"/>
</dbReference>
<keyword evidence="5 6" id="KW-0949">S-adenosyl-L-methionine</keyword>
<comment type="similarity">
    <text evidence="6">Belongs to the methyltransferase superfamily. RNA methyltransferase RsmG family.</text>
</comment>
<sequence length="232" mass="26795">MIKLINDYFSELVINQQQEEQLEQYYQYLIEQNKVMNLTTLVIREDVYIKHFLDSALVLKNYTFSDKVKVVDVGSGAGFPGIILKIFCPTIKLTIIEALEKRCLFLQRLITKLQLNDVEIVHARAENYSWQHCEQFDYVVSRAVANLGMLLELVVRMVKVQGKIICYKGPNIVNELATAQATLKALNLKLEQTQYENILPLGERNICYFIKTAPTVKPYPRSFNQIKKFPIG</sequence>
<organism evidence="7 8">
    <name type="scientific">Spiroplasma poulsonii</name>
    <dbReference type="NCBI Taxonomy" id="2138"/>
    <lineage>
        <taxon>Bacteria</taxon>
        <taxon>Bacillati</taxon>
        <taxon>Mycoplasmatota</taxon>
        <taxon>Mollicutes</taxon>
        <taxon>Entomoplasmatales</taxon>
        <taxon>Spiroplasmataceae</taxon>
        <taxon>Spiroplasma</taxon>
    </lineage>
</organism>
<dbReference type="AlphaFoldDB" id="A0A2P6FB21"/>
<proteinExistence type="inferred from homology"/>
<keyword evidence="8" id="KW-1185">Reference proteome</keyword>
<dbReference type="OrthoDB" id="9808773at2"/>
<evidence type="ECO:0000313" key="8">
    <source>
        <dbReference type="Proteomes" id="UP000031565"/>
    </source>
</evidence>
<feature type="binding site" evidence="6">
    <location>
        <begin position="125"/>
        <end position="126"/>
    </location>
    <ligand>
        <name>S-adenosyl-L-methionine</name>
        <dbReference type="ChEBI" id="CHEBI:59789"/>
    </ligand>
</feature>